<protein>
    <submittedName>
        <fullName evidence="1">Uncharacterized protein</fullName>
    </submittedName>
</protein>
<dbReference type="KEGG" id="xcv:XCV3426"/>
<sequence>MPVFKRQAHAGIARCLALLLAQNGAFVWQVRSCDEAAATGRGSYRVEAHHLLGSGA</sequence>
<gene>
    <name evidence="1" type="ordered locus">XCV3426</name>
</gene>
<proteinExistence type="predicted"/>
<evidence type="ECO:0000313" key="2">
    <source>
        <dbReference type="Proteomes" id="UP000007069"/>
    </source>
</evidence>
<name>Q3BQ06_XANE5</name>
<organism evidence="2">
    <name type="scientific">Xanthomonas euvesicatoria pv. vesicatoria (strain 85-10)</name>
    <name type="common">Xanthomonas campestris pv. vesicatoria</name>
    <dbReference type="NCBI Taxonomy" id="316273"/>
    <lineage>
        <taxon>Bacteria</taxon>
        <taxon>Pseudomonadati</taxon>
        <taxon>Pseudomonadota</taxon>
        <taxon>Gammaproteobacteria</taxon>
        <taxon>Lysobacterales</taxon>
        <taxon>Lysobacteraceae</taxon>
        <taxon>Xanthomonas</taxon>
    </lineage>
</organism>
<reference evidence="1 2" key="1">
    <citation type="journal article" date="2005" name="J. Bacteriol.">
        <title>Insights into genome plasticity and pathogenicity of the plant pathogenic Bacterium Xanthomonas campestris pv. vesicatoria revealed by the complete genome sequence.</title>
        <authorList>
            <person name="Thieme F."/>
            <person name="Koebnik R."/>
            <person name="Bekel T."/>
            <person name="Berger C."/>
            <person name="Boch J."/>
            <person name="Buettner D."/>
            <person name="Caldana C."/>
            <person name="Gaigalat L."/>
            <person name="Goesmann A."/>
            <person name="Kay S."/>
            <person name="Kirchner O."/>
            <person name="Lanz C."/>
            <person name="Linke B."/>
            <person name="McHardy A.C."/>
            <person name="Meyer F."/>
            <person name="Mittenhuber G."/>
            <person name="Nies D.H."/>
            <person name="Niesbach-Kloesgen U."/>
            <person name="Patschkowski T."/>
            <person name="Rueckert C."/>
            <person name="Rupp O."/>
            <person name="Schneicker S."/>
            <person name="Schuster S.C."/>
            <person name="Vorhoelter F.J."/>
            <person name="Weber E."/>
            <person name="Puehler A."/>
            <person name="Bonas U."/>
            <person name="Bartels D."/>
            <person name="Kaiser O."/>
        </authorList>
    </citation>
    <scope>NUCLEOTIDE SEQUENCE [LARGE SCALE GENOMIC DNA]</scope>
    <source>
        <strain evidence="1 2">85-10</strain>
    </source>
</reference>
<dbReference type="HOGENOM" id="CLU_3013213_0_0_6"/>
<accession>Q3BQ06</accession>
<dbReference type="Proteomes" id="UP000007069">
    <property type="component" value="Chromosome"/>
</dbReference>
<dbReference type="AlphaFoldDB" id="Q3BQ06"/>
<evidence type="ECO:0000313" key="1">
    <source>
        <dbReference type="EMBL" id="CAJ25157.1"/>
    </source>
</evidence>
<dbReference type="EMBL" id="AM039952">
    <property type="protein sequence ID" value="CAJ25157.1"/>
    <property type="molecule type" value="Genomic_DNA"/>
</dbReference>